<dbReference type="AlphaFoldDB" id="A0A1I3JDL6"/>
<keyword evidence="9" id="KW-0902">Two-component regulatory system</keyword>
<evidence type="ECO:0000256" key="5">
    <source>
        <dbReference type="ARBA" id="ARBA00022679"/>
    </source>
</evidence>
<dbReference type="Gene3D" id="3.30.565.10">
    <property type="entry name" value="Histidine kinase-like ATPase, C-terminal domain"/>
    <property type="match status" value="1"/>
</dbReference>
<evidence type="ECO:0000259" key="11">
    <source>
        <dbReference type="PROSITE" id="PS50109"/>
    </source>
</evidence>
<comment type="catalytic activity">
    <reaction evidence="1">
        <text>ATP + protein L-histidine = ADP + protein N-phospho-L-histidine.</text>
        <dbReference type="EC" id="2.7.13.3"/>
    </reaction>
</comment>
<evidence type="ECO:0000313" key="12">
    <source>
        <dbReference type="EMBL" id="SFI58035.1"/>
    </source>
</evidence>
<organism evidence="12 13">
    <name type="scientific">Thermoflavimicrobium dichotomicum</name>
    <dbReference type="NCBI Taxonomy" id="46223"/>
    <lineage>
        <taxon>Bacteria</taxon>
        <taxon>Bacillati</taxon>
        <taxon>Bacillota</taxon>
        <taxon>Bacilli</taxon>
        <taxon>Bacillales</taxon>
        <taxon>Thermoactinomycetaceae</taxon>
        <taxon>Thermoflavimicrobium</taxon>
    </lineage>
</organism>
<dbReference type="CDD" id="cd00082">
    <property type="entry name" value="HisKA"/>
    <property type="match status" value="1"/>
</dbReference>
<evidence type="ECO:0000256" key="4">
    <source>
        <dbReference type="ARBA" id="ARBA00022553"/>
    </source>
</evidence>
<dbReference type="OrthoDB" id="9813151at2"/>
<feature type="domain" description="Histidine kinase" evidence="11">
    <location>
        <begin position="113"/>
        <end position="327"/>
    </location>
</feature>
<evidence type="ECO:0000256" key="3">
    <source>
        <dbReference type="ARBA" id="ARBA00012438"/>
    </source>
</evidence>
<reference evidence="12 13" key="1">
    <citation type="submission" date="2016-10" db="EMBL/GenBank/DDBJ databases">
        <authorList>
            <person name="de Groot N.N."/>
        </authorList>
    </citation>
    <scope>NUCLEOTIDE SEQUENCE [LARGE SCALE GENOMIC DNA]</scope>
    <source>
        <strain evidence="12 13">DSM 44778</strain>
    </source>
</reference>
<dbReference type="PANTHER" id="PTHR43047:SF72">
    <property type="entry name" value="OSMOSENSING HISTIDINE PROTEIN KINASE SLN1"/>
    <property type="match status" value="1"/>
</dbReference>
<dbReference type="Pfam" id="PF00512">
    <property type="entry name" value="HisKA"/>
    <property type="match status" value="1"/>
</dbReference>
<dbReference type="CDD" id="cd16922">
    <property type="entry name" value="HATPase_EvgS-ArcB-TorS-like"/>
    <property type="match status" value="1"/>
</dbReference>
<dbReference type="PRINTS" id="PR00344">
    <property type="entry name" value="BCTRLSENSOR"/>
</dbReference>
<dbReference type="SUPFAM" id="SSF47384">
    <property type="entry name" value="Homodimeric domain of signal transducing histidine kinase"/>
    <property type="match status" value="1"/>
</dbReference>
<evidence type="ECO:0000256" key="1">
    <source>
        <dbReference type="ARBA" id="ARBA00000085"/>
    </source>
</evidence>
<keyword evidence="10" id="KW-1133">Transmembrane helix</keyword>
<dbReference type="InterPro" id="IPR036890">
    <property type="entry name" value="HATPase_C_sf"/>
</dbReference>
<keyword evidence="5" id="KW-0808">Transferase</keyword>
<dbReference type="RefSeq" id="WP_093226937.1">
    <property type="nucleotide sequence ID" value="NZ_FORR01000001.1"/>
</dbReference>
<dbReference type="GO" id="GO:0005524">
    <property type="term" value="F:ATP binding"/>
    <property type="evidence" value="ECO:0007669"/>
    <property type="project" value="UniProtKB-KW"/>
</dbReference>
<keyword evidence="8" id="KW-0067">ATP-binding</keyword>
<evidence type="ECO:0000256" key="2">
    <source>
        <dbReference type="ARBA" id="ARBA00004651"/>
    </source>
</evidence>
<keyword evidence="6" id="KW-0547">Nucleotide-binding</keyword>
<dbReference type="STRING" id="46223.SAMN05421852_10125"/>
<feature type="transmembrane region" description="Helical" evidence="10">
    <location>
        <begin position="32"/>
        <end position="55"/>
    </location>
</feature>
<dbReference type="PANTHER" id="PTHR43047">
    <property type="entry name" value="TWO-COMPONENT HISTIDINE PROTEIN KINASE"/>
    <property type="match status" value="1"/>
</dbReference>
<gene>
    <name evidence="12" type="ORF">SAMN05421852_10125</name>
</gene>
<keyword evidence="10" id="KW-0812">Transmembrane</keyword>
<protein>
    <recommendedName>
        <fullName evidence="3">histidine kinase</fullName>
        <ecNumber evidence="3">2.7.13.3</ecNumber>
    </recommendedName>
</protein>
<dbReference type="GO" id="GO:0009927">
    <property type="term" value="F:histidine phosphotransfer kinase activity"/>
    <property type="evidence" value="ECO:0007669"/>
    <property type="project" value="TreeGrafter"/>
</dbReference>
<dbReference type="InterPro" id="IPR036097">
    <property type="entry name" value="HisK_dim/P_sf"/>
</dbReference>
<evidence type="ECO:0000256" key="6">
    <source>
        <dbReference type="ARBA" id="ARBA00022741"/>
    </source>
</evidence>
<dbReference type="GO" id="GO:0005886">
    <property type="term" value="C:plasma membrane"/>
    <property type="evidence" value="ECO:0007669"/>
    <property type="project" value="UniProtKB-SubCell"/>
</dbReference>
<name>A0A1I3JDL6_9BACL</name>
<dbReference type="FunFam" id="3.30.565.10:FF:000006">
    <property type="entry name" value="Sensor histidine kinase WalK"/>
    <property type="match status" value="1"/>
</dbReference>
<keyword evidence="10" id="KW-0472">Membrane</keyword>
<dbReference type="InterPro" id="IPR004358">
    <property type="entry name" value="Sig_transdc_His_kin-like_C"/>
</dbReference>
<dbReference type="SUPFAM" id="SSF55874">
    <property type="entry name" value="ATPase domain of HSP90 chaperone/DNA topoisomerase II/histidine kinase"/>
    <property type="match status" value="1"/>
</dbReference>
<proteinExistence type="predicted"/>
<evidence type="ECO:0000256" key="9">
    <source>
        <dbReference type="ARBA" id="ARBA00023012"/>
    </source>
</evidence>
<dbReference type="Proteomes" id="UP000199545">
    <property type="component" value="Unassembled WGS sequence"/>
</dbReference>
<evidence type="ECO:0000256" key="8">
    <source>
        <dbReference type="ARBA" id="ARBA00022840"/>
    </source>
</evidence>
<dbReference type="EMBL" id="FORR01000001">
    <property type="protein sequence ID" value="SFI58035.1"/>
    <property type="molecule type" value="Genomic_DNA"/>
</dbReference>
<accession>A0A1I3JDL6</accession>
<keyword evidence="13" id="KW-1185">Reference proteome</keyword>
<evidence type="ECO:0000313" key="13">
    <source>
        <dbReference type="Proteomes" id="UP000199545"/>
    </source>
</evidence>
<evidence type="ECO:0000256" key="7">
    <source>
        <dbReference type="ARBA" id="ARBA00022777"/>
    </source>
</evidence>
<dbReference type="InterPro" id="IPR003594">
    <property type="entry name" value="HATPase_dom"/>
</dbReference>
<dbReference type="InterPro" id="IPR003661">
    <property type="entry name" value="HisK_dim/P_dom"/>
</dbReference>
<dbReference type="Pfam" id="PF02518">
    <property type="entry name" value="HATPase_c"/>
    <property type="match status" value="1"/>
</dbReference>
<dbReference type="PROSITE" id="PS50109">
    <property type="entry name" value="HIS_KIN"/>
    <property type="match status" value="1"/>
</dbReference>
<dbReference type="GO" id="GO:0000155">
    <property type="term" value="F:phosphorelay sensor kinase activity"/>
    <property type="evidence" value="ECO:0007669"/>
    <property type="project" value="InterPro"/>
</dbReference>
<dbReference type="EC" id="2.7.13.3" evidence="3"/>
<keyword evidence="4" id="KW-0597">Phosphoprotein</keyword>
<evidence type="ECO:0000256" key="10">
    <source>
        <dbReference type="SAM" id="Phobius"/>
    </source>
</evidence>
<comment type="subcellular location">
    <subcellularLocation>
        <location evidence="2">Cell membrane</location>
        <topology evidence="2">Multi-pass membrane protein</topology>
    </subcellularLocation>
</comment>
<sequence>MKRMNLFFIFLILLFTLGVTSSFLTGSLDLSWKIILFLLIWLGGIGFIGFTWYYYWQQYVKLSQIANEIVNYPHLNQHPWRDKDEFAEVVQSLNQLGKRIIKEEKLRGHMIADIAHELRTPLTILRSQLETLVLEGKAVSIQQLIPLVDETIHMQRLIHDLQELSLAEANQISLKRSWFGFQAWLEEIVDILKTQAIEKEIKVEIEGRILNEVYWDSSRMKQVLINLLGNAIKYTEHGGKVKVAVCQAQGIVKIQVIDNGPGIPPEKLPYIFQRFYRVEGSRNRSLGGAGLGLAIAKEFVEAHKGSIGVESECGEGTTFTIELPVFPDE</sequence>
<dbReference type="Gene3D" id="1.10.287.130">
    <property type="match status" value="1"/>
</dbReference>
<keyword evidence="7 12" id="KW-0418">Kinase</keyword>
<dbReference type="SMART" id="SM00387">
    <property type="entry name" value="HATPase_c"/>
    <property type="match status" value="1"/>
</dbReference>
<dbReference type="SMART" id="SM00388">
    <property type="entry name" value="HisKA"/>
    <property type="match status" value="1"/>
</dbReference>
<dbReference type="InterPro" id="IPR005467">
    <property type="entry name" value="His_kinase_dom"/>
</dbReference>